<dbReference type="KEGG" id="palr:HGI30_05390"/>
<dbReference type="Proteomes" id="UP000502136">
    <property type="component" value="Chromosome"/>
</dbReference>
<name>A0A6H2GUI5_9BACL</name>
<organism evidence="2 3">
    <name type="scientific">Paenibacillus albicereus</name>
    <dbReference type="NCBI Taxonomy" id="2726185"/>
    <lineage>
        <taxon>Bacteria</taxon>
        <taxon>Bacillati</taxon>
        <taxon>Bacillota</taxon>
        <taxon>Bacilli</taxon>
        <taxon>Bacillales</taxon>
        <taxon>Paenibacillaceae</taxon>
        <taxon>Paenibacillus</taxon>
    </lineage>
</organism>
<evidence type="ECO:0000313" key="3">
    <source>
        <dbReference type="Proteomes" id="UP000502136"/>
    </source>
</evidence>
<evidence type="ECO:0000313" key="2">
    <source>
        <dbReference type="EMBL" id="QJC51052.1"/>
    </source>
</evidence>
<feature type="domain" description="WCX" evidence="1">
    <location>
        <begin position="345"/>
        <end position="427"/>
    </location>
</feature>
<dbReference type="PANTHER" id="PTHR34580">
    <property type="match status" value="1"/>
</dbReference>
<dbReference type="PANTHER" id="PTHR34580:SF1">
    <property type="entry name" value="PROTEIN PAFC"/>
    <property type="match status" value="1"/>
</dbReference>
<evidence type="ECO:0000259" key="1">
    <source>
        <dbReference type="Pfam" id="PF25583"/>
    </source>
</evidence>
<accession>A0A6H2GUI5</accession>
<dbReference type="RefSeq" id="WP_168906707.1">
    <property type="nucleotide sequence ID" value="NZ_CP051428.1"/>
</dbReference>
<dbReference type="InterPro" id="IPR057727">
    <property type="entry name" value="WCX_dom"/>
</dbReference>
<sequence>MARESFDKEIELLRLLALTGGAFSRKESAERLGISVHTLDKALRRLRDAASSGGAEAVGAGELGLGRLLQARRERVGDPLLLFLFRSRSLKESEIARLALLLDELNGGGRTAAELLDACCGGWPEASPWPDEKTIRSDLAYLEKAGIVARSGGRPVRYRLRDELWTSLDPEELRRLELFVHVMAQTRVPSVHGFLLQDSLRRLLGPDGALSSGVGFAYRYDCRILDEAYLHPLLAAIEERRMASFEYLTPKSEHRYAARGTNPLHARTSPARQVAMLPLRAVYDHQYGRWYAIGYSRAHGWSAWRMEGMSGLTIGEPADPELFARRQEQLGTRLRTSWLVELGAPQRVSVRFFRPDGADYDFVRERVLLQGQWGELTEEGPDSFRYDIDVNGTREIRPWLRSFGSSCEVLEPEELRQDMIEEWKELAETYGAAVRQGAQS</sequence>
<dbReference type="AlphaFoldDB" id="A0A6H2GUI5"/>
<keyword evidence="3" id="KW-1185">Reference proteome</keyword>
<reference evidence="2 3" key="1">
    <citation type="submission" date="2020-04" db="EMBL/GenBank/DDBJ databases">
        <title>Novel Paenibacillus strain UniB2 isolated from commercial digestive syrup.</title>
        <authorList>
            <person name="Thorat V."/>
            <person name="Kirdat K."/>
            <person name="Tiwarekar B."/>
            <person name="Yadav A."/>
        </authorList>
    </citation>
    <scope>NUCLEOTIDE SEQUENCE [LARGE SCALE GENOMIC DNA]</scope>
    <source>
        <strain evidence="2 3">UniB2</strain>
    </source>
</reference>
<proteinExistence type="predicted"/>
<dbReference type="Pfam" id="PF25583">
    <property type="entry name" value="WCX"/>
    <property type="match status" value="1"/>
</dbReference>
<protein>
    <submittedName>
        <fullName evidence="2">WYL domain-containing protein</fullName>
    </submittedName>
</protein>
<gene>
    <name evidence="2" type="ORF">HGI30_05390</name>
</gene>
<dbReference type="EMBL" id="CP051428">
    <property type="protein sequence ID" value="QJC51052.1"/>
    <property type="molecule type" value="Genomic_DNA"/>
</dbReference>
<dbReference type="InterPro" id="IPR051534">
    <property type="entry name" value="CBASS_pafABC_assoc_protein"/>
</dbReference>